<protein>
    <submittedName>
        <fullName evidence="9">Butyryl-CoA dehydrogenase</fullName>
        <ecNumber evidence="9">1.3.8.1</ecNumber>
    </submittedName>
</protein>
<comment type="similarity">
    <text evidence="2">Belongs to the acyl-CoA dehydrogenase family.</text>
</comment>
<dbReference type="Gene3D" id="1.20.140.10">
    <property type="entry name" value="Butyryl-CoA Dehydrogenase, subunit A, domain 3"/>
    <property type="match status" value="1"/>
</dbReference>
<evidence type="ECO:0000259" key="7">
    <source>
        <dbReference type="Pfam" id="PF02770"/>
    </source>
</evidence>
<proteinExistence type="inferred from homology"/>
<dbReference type="Gene3D" id="1.10.540.10">
    <property type="entry name" value="Acyl-CoA dehydrogenase/oxidase, N-terminal domain"/>
    <property type="match status" value="1"/>
</dbReference>
<dbReference type="FunFam" id="2.40.110.10:FF:000002">
    <property type="entry name" value="Acyl-CoA dehydrogenase fadE12"/>
    <property type="match status" value="1"/>
</dbReference>
<organism evidence="9">
    <name type="scientific">hydrothermal vent metagenome</name>
    <dbReference type="NCBI Taxonomy" id="652676"/>
    <lineage>
        <taxon>unclassified sequences</taxon>
        <taxon>metagenomes</taxon>
        <taxon>ecological metagenomes</taxon>
    </lineage>
</organism>
<comment type="cofactor">
    <cofactor evidence="1">
        <name>FAD</name>
        <dbReference type="ChEBI" id="CHEBI:57692"/>
    </cofactor>
</comment>
<dbReference type="EMBL" id="CZQC01000058">
    <property type="protein sequence ID" value="CUS41950.1"/>
    <property type="molecule type" value="Genomic_DNA"/>
</dbReference>
<sequence>MIPRSVYTEEHDMFRDAVRKFMQREIQPNIDQWEEDGQISREAWLKAGEAGILCSHIPEEYGGAGVDFRYSAIAIEEQGYVFASGPGFSLHSDIVAPYILHYGSEEQKKKWLPKMCTGEVITAIAMTEPGTGSDLAGVRTSATEDGDDYIINGSKTFITNGQMADLFIVVAKTDTSAGAKGVSLFLVEADRAGFARGQNLKKVGMKSQDTSELFFDNVRVPKSNLLGQKNAGFIYLMQELAQERLSVAIIGAAVAKACYDETVKYVKERKAFGKPIAAFQNTRFKLAEIRTELAVTQTYVDRCLELHCEKKLSIDAAASVKLWATEAQCRIVDECVQLHGGYGYMWEYPVARAYADSRVQRIYAGTSEIMKEIISRTI</sequence>
<dbReference type="EC" id="1.3.8.1" evidence="9"/>
<accession>A0A160TC11</accession>
<gene>
    <name evidence="9" type="ORF">MGWOODY_Tha2998</name>
</gene>
<dbReference type="AlphaFoldDB" id="A0A160TC11"/>
<evidence type="ECO:0000313" key="9">
    <source>
        <dbReference type="EMBL" id="CUS41950.1"/>
    </source>
</evidence>
<dbReference type="Pfam" id="PF02770">
    <property type="entry name" value="Acyl-CoA_dh_M"/>
    <property type="match status" value="1"/>
</dbReference>
<dbReference type="FunFam" id="1.10.540.10:FF:000009">
    <property type="entry name" value="Probable acyl-CoA dehydrogenase"/>
    <property type="match status" value="1"/>
</dbReference>
<evidence type="ECO:0000256" key="2">
    <source>
        <dbReference type="ARBA" id="ARBA00009347"/>
    </source>
</evidence>
<evidence type="ECO:0000256" key="1">
    <source>
        <dbReference type="ARBA" id="ARBA00001974"/>
    </source>
</evidence>
<dbReference type="InterPro" id="IPR013786">
    <property type="entry name" value="AcylCoA_DH/ox_N"/>
</dbReference>
<dbReference type="InterPro" id="IPR006091">
    <property type="entry name" value="Acyl-CoA_Oxase/DH_mid-dom"/>
</dbReference>
<dbReference type="InterPro" id="IPR037069">
    <property type="entry name" value="AcylCoA_DH/ox_N_sf"/>
</dbReference>
<name>A0A160TC11_9ZZZZ</name>
<dbReference type="InterPro" id="IPR046373">
    <property type="entry name" value="Acyl-CoA_Oxase/DH_mid-dom_sf"/>
</dbReference>
<dbReference type="PANTHER" id="PTHR43884">
    <property type="entry name" value="ACYL-COA DEHYDROGENASE"/>
    <property type="match status" value="1"/>
</dbReference>
<dbReference type="InterPro" id="IPR009100">
    <property type="entry name" value="AcylCoA_DH/oxidase_NM_dom_sf"/>
</dbReference>
<evidence type="ECO:0000256" key="3">
    <source>
        <dbReference type="ARBA" id="ARBA00022630"/>
    </source>
</evidence>
<dbReference type="FunFam" id="1.20.140.10:FF:000001">
    <property type="entry name" value="Acyl-CoA dehydrogenase"/>
    <property type="match status" value="1"/>
</dbReference>
<reference evidence="9" key="1">
    <citation type="submission" date="2015-10" db="EMBL/GenBank/DDBJ databases">
        <authorList>
            <person name="Gilbert D.G."/>
        </authorList>
    </citation>
    <scope>NUCLEOTIDE SEQUENCE</scope>
</reference>
<dbReference type="GO" id="GO:0050660">
    <property type="term" value="F:flavin adenine dinucleotide binding"/>
    <property type="evidence" value="ECO:0007669"/>
    <property type="project" value="InterPro"/>
</dbReference>
<keyword evidence="3" id="KW-0285">Flavoprotein</keyword>
<dbReference type="Gene3D" id="2.40.110.10">
    <property type="entry name" value="Butyryl-CoA Dehydrogenase, subunit A, domain 2"/>
    <property type="match status" value="1"/>
</dbReference>
<evidence type="ECO:0000259" key="8">
    <source>
        <dbReference type="Pfam" id="PF02771"/>
    </source>
</evidence>
<feature type="domain" description="Acyl-CoA oxidase/dehydrogenase middle" evidence="7">
    <location>
        <begin position="123"/>
        <end position="218"/>
    </location>
</feature>
<dbReference type="GO" id="GO:0016937">
    <property type="term" value="F:short-chain fatty acyl-CoA dehydrogenase activity"/>
    <property type="evidence" value="ECO:0007669"/>
    <property type="project" value="UniProtKB-EC"/>
</dbReference>
<evidence type="ECO:0000256" key="5">
    <source>
        <dbReference type="ARBA" id="ARBA00023002"/>
    </source>
</evidence>
<keyword evidence="4" id="KW-0274">FAD</keyword>
<dbReference type="InterPro" id="IPR036250">
    <property type="entry name" value="AcylCo_DH-like_C"/>
</dbReference>
<evidence type="ECO:0000259" key="6">
    <source>
        <dbReference type="Pfam" id="PF00441"/>
    </source>
</evidence>
<feature type="domain" description="Acyl-CoA dehydrogenase/oxidase N-terminal" evidence="8">
    <location>
        <begin position="8"/>
        <end position="119"/>
    </location>
</feature>
<dbReference type="Pfam" id="PF00441">
    <property type="entry name" value="Acyl-CoA_dh_1"/>
    <property type="match status" value="1"/>
</dbReference>
<dbReference type="Pfam" id="PF02771">
    <property type="entry name" value="Acyl-CoA_dh_N"/>
    <property type="match status" value="1"/>
</dbReference>
<dbReference type="PROSITE" id="PS00073">
    <property type="entry name" value="ACYL_COA_DH_2"/>
    <property type="match status" value="1"/>
</dbReference>
<dbReference type="SUPFAM" id="SSF56645">
    <property type="entry name" value="Acyl-CoA dehydrogenase NM domain-like"/>
    <property type="match status" value="1"/>
</dbReference>
<dbReference type="SUPFAM" id="SSF47203">
    <property type="entry name" value="Acyl-CoA dehydrogenase C-terminal domain-like"/>
    <property type="match status" value="1"/>
</dbReference>
<keyword evidence="5 9" id="KW-0560">Oxidoreductase</keyword>
<feature type="domain" description="Acyl-CoA dehydrogenase/oxidase C-terminal" evidence="6">
    <location>
        <begin position="230"/>
        <end position="377"/>
    </location>
</feature>
<dbReference type="PANTHER" id="PTHR43884:SF12">
    <property type="entry name" value="ISOVALERYL-COA DEHYDROGENASE, MITOCHONDRIAL-RELATED"/>
    <property type="match status" value="1"/>
</dbReference>
<evidence type="ECO:0000256" key="4">
    <source>
        <dbReference type="ARBA" id="ARBA00022827"/>
    </source>
</evidence>
<dbReference type="InterPro" id="IPR006089">
    <property type="entry name" value="Acyl-CoA_DH_CS"/>
</dbReference>
<dbReference type="InterPro" id="IPR009075">
    <property type="entry name" value="AcylCo_DH/oxidase_C"/>
</dbReference>